<dbReference type="RefSeq" id="WP_157299316.1">
    <property type="nucleotide sequence ID" value="NZ_BAAAZB010000010.1"/>
</dbReference>
<protein>
    <submittedName>
        <fullName evidence="4">DUF4129 domain-containing protein</fullName>
    </submittedName>
</protein>
<feature type="chain" id="PRO_5026797913" evidence="2">
    <location>
        <begin position="23"/>
        <end position="307"/>
    </location>
</feature>
<evidence type="ECO:0000313" key="5">
    <source>
        <dbReference type="Proteomes" id="UP000468388"/>
    </source>
</evidence>
<dbReference type="AlphaFoldDB" id="A0A6N8J6W7"/>
<dbReference type="OrthoDB" id="5491447at2"/>
<dbReference type="Pfam" id="PF13559">
    <property type="entry name" value="DUF4129"/>
    <property type="match status" value="1"/>
</dbReference>
<feature type="signal peptide" evidence="2">
    <location>
        <begin position="1"/>
        <end position="22"/>
    </location>
</feature>
<evidence type="ECO:0000256" key="1">
    <source>
        <dbReference type="SAM" id="Phobius"/>
    </source>
</evidence>
<accession>A0A6N8J6W7</accession>
<keyword evidence="1" id="KW-0472">Membrane</keyword>
<dbReference type="EMBL" id="WRXO01000002">
    <property type="protein sequence ID" value="MVT40674.1"/>
    <property type="molecule type" value="Genomic_DNA"/>
</dbReference>
<sequence length="307" mass="35339">MNRCVRLVLLLALLPLAGRAQYKEPLSVYKARLDSISNAGDGTSSDEEEDEDELIQDSAVAAAGTAQDSTVYDDTDTTSARVAAPHHLWDQEIPVNQDSTDFEYDEGEGLRLREVPASLIKEFKADKGLQYKKKQTRERDFTALQMILFYIFMFIRSFYWILIILIVLVLAFILYNYLKGQGYILGRKSTSIDDEIVALSEEELDLRTYEKQVQAAIAAGKLRLAVRLLYLQTLRLLSDKELIVFSKEKTNAAYLRAMAQTTWYKSFANLTLDYEYIWYGEIPVNEAQFETIHRHFNQFMNELGYTR</sequence>
<evidence type="ECO:0000259" key="3">
    <source>
        <dbReference type="Pfam" id="PF13559"/>
    </source>
</evidence>
<keyword evidence="2" id="KW-0732">Signal</keyword>
<proteinExistence type="predicted"/>
<keyword evidence="5" id="KW-1185">Reference proteome</keyword>
<reference evidence="4 5" key="1">
    <citation type="submission" date="2019-12" db="EMBL/GenBank/DDBJ databases">
        <title>The draft genomic sequence of strain Chitinophaga oryziterrae JCM 16595.</title>
        <authorList>
            <person name="Zhang X."/>
        </authorList>
    </citation>
    <scope>NUCLEOTIDE SEQUENCE [LARGE SCALE GENOMIC DNA]</scope>
    <source>
        <strain evidence="4 5">JCM 16595</strain>
    </source>
</reference>
<feature type="domain" description="Protein-glutamine gamma-glutamyltransferase-like C-terminal" evidence="3">
    <location>
        <begin position="229"/>
        <end position="293"/>
    </location>
</feature>
<dbReference type="InterPro" id="IPR025403">
    <property type="entry name" value="TgpA-like_C"/>
</dbReference>
<keyword evidence="1" id="KW-0812">Transmembrane</keyword>
<feature type="transmembrane region" description="Helical" evidence="1">
    <location>
        <begin position="147"/>
        <end position="178"/>
    </location>
</feature>
<comment type="caution">
    <text evidence="4">The sequence shown here is derived from an EMBL/GenBank/DDBJ whole genome shotgun (WGS) entry which is preliminary data.</text>
</comment>
<name>A0A6N8J6W7_9BACT</name>
<dbReference type="Proteomes" id="UP000468388">
    <property type="component" value="Unassembled WGS sequence"/>
</dbReference>
<evidence type="ECO:0000256" key="2">
    <source>
        <dbReference type="SAM" id="SignalP"/>
    </source>
</evidence>
<keyword evidence="1" id="KW-1133">Transmembrane helix</keyword>
<gene>
    <name evidence="4" type="ORF">GO495_08770</name>
</gene>
<evidence type="ECO:0000313" key="4">
    <source>
        <dbReference type="EMBL" id="MVT40674.1"/>
    </source>
</evidence>
<organism evidence="4 5">
    <name type="scientific">Chitinophaga oryziterrae</name>
    <dbReference type="NCBI Taxonomy" id="1031224"/>
    <lineage>
        <taxon>Bacteria</taxon>
        <taxon>Pseudomonadati</taxon>
        <taxon>Bacteroidota</taxon>
        <taxon>Chitinophagia</taxon>
        <taxon>Chitinophagales</taxon>
        <taxon>Chitinophagaceae</taxon>
        <taxon>Chitinophaga</taxon>
    </lineage>
</organism>